<dbReference type="InterPro" id="IPR005801">
    <property type="entry name" value="ADC_synthase"/>
</dbReference>
<dbReference type="PANTHER" id="PTHR11236">
    <property type="entry name" value="AMINOBENZOATE/ANTHRANILATE SYNTHASE"/>
    <property type="match status" value="1"/>
</dbReference>
<reference evidence="3 4" key="1">
    <citation type="submission" date="2023-01" db="EMBL/GenBank/DDBJ databases">
        <title>Novel species of the genus Asticcacaulis isolated from rivers.</title>
        <authorList>
            <person name="Lu H."/>
        </authorList>
    </citation>
    <scope>NUCLEOTIDE SEQUENCE [LARGE SCALE GENOMIC DNA]</scope>
    <source>
        <strain evidence="3 4">BYS171W</strain>
    </source>
</reference>
<feature type="domain" description="Chorismate-utilising enzyme C-terminal" evidence="1">
    <location>
        <begin position="197"/>
        <end position="456"/>
    </location>
</feature>
<protein>
    <submittedName>
        <fullName evidence="3">Chorismate-binding protein</fullName>
    </submittedName>
</protein>
<dbReference type="SUPFAM" id="SSF56322">
    <property type="entry name" value="ADC synthase"/>
    <property type="match status" value="1"/>
</dbReference>
<organism evidence="3 4">
    <name type="scientific">Asticcacaulis aquaticus</name>
    <dbReference type="NCBI Taxonomy" id="2984212"/>
    <lineage>
        <taxon>Bacteria</taxon>
        <taxon>Pseudomonadati</taxon>
        <taxon>Pseudomonadota</taxon>
        <taxon>Alphaproteobacteria</taxon>
        <taxon>Caulobacterales</taxon>
        <taxon>Caulobacteraceae</taxon>
        <taxon>Asticcacaulis</taxon>
    </lineage>
</organism>
<proteinExistence type="predicted"/>
<accession>A0ABT5HYI8</accession>
<keyword evidence="4" id="KW-1185">Reference proteome</keyword>
<evidence type="ECO:0000259" key="2">
    <source>
        <dbReference type="Pfam" id="PF04715"/>
    </source>
</evidence>
<dbReference type="Pfam" id="PF00425">
    <property type="entry name" value="Chorismate_bind"/>
    <property type="match status" value="1"/>
</dbReference>
<evidence type="ECO:0000313" key="3">
    <source>
        <dbReference type="EMBL" id="MDC7685151.1"/>
    </source>
</evidence>
<dbReference type="PRINTS" id="PR00095">
    <property type="entry name" value="ANTSNTHASEI"/>
</dbReference>
<feature type="domain" description="Anthranilate synthase component I N-terminal" evidence="2">
    <location>
        <begin position="22"/>
        <end position="147"/>
    </location>
</feature>
<dbReference type="InterPro" id="IPR015890">
    <property type="entry name" value="Chorismate_C"/>
</dbReference>
<dbReference type="PANTHER" id="PTHR11236:SF9">
    <property type="entry name" value="ANTHRANILATE SYNTHASE COMPONENT 1"/>
    <property type="match status" value="1"/>
</dbReference>
<dbReference type="InterPro" id="IPR006805">
    <property type="entry name" value="Anth_synth_I_N"/>
</dbReference>
<dbReference type="InterPro" id="IPR019999">
    <property type="entry name" value="Anth_synth_I-like"/>
</dbReference>
<sequence>MTAPALTHLHVLKLPFMPADNLYEAFFEQDHAVGFLSDGGKLGRWSWLCAHADAISVLEFTDKRTPETVLRASMAVTHYQTTEIAGDGGDLPPFTGGLVGLAAFELGMRLENLPQRPFRIEGRNPWPELICLRFPALLAFDHKQRRLLALGRGRDGVEAYNRAVGMQKLLHQCLAKTQHTSPQPIMRGPLTLETADQVHEDKVASLVQQIHAGDLFQANLARGWQGQLSDGMTIGRVTKALGRQGASPFGAVFRLQKRAIISNSPERFIRLDADGKLETRPIKGTRPRGKTTAADAAFAKALIASEKDRAENLMIVDLMRHDLSKVAEVGSVKVEALNALETYPNVHHLVSTVTAHLRPECDAADVLLNTFPPGSISGAPKVQALKVIQALEAPRGPYCGSLFWVDVGGAMDSSVLIRTAVCEQDDQNRWQVRLCAGGGIVADSEPKEERRETETKMSLLKAVFEGTG</sequence>
<dbReference type="Pfam" id="PF04715">
    <property type="entry name" value="Anth_synt_I_N"/>
    <property type="match status" value="1"/>
</dbReference>
<name>A0ABT5HYI8_9CAUL</name>
<evidence type="ECO:0000259" key="1">
    <source>
        <dbReference type="Pfam" id="PF00425"/>
    </source>
</evidence>
<dbReference type="Gene3D" id="3.60.120.10">
    <property type="entry name" value="Anthranilate synthase"/>
    <property type="match status" value="1"/>
</dbReference>
<evidence type="ECO:0000313" key="4">
    <source>
        <dbReference type="Proteomes" id="UP001214854"/>
    </source>
</evidence>
<gene>
    <name evidence="3" type="ORF">PQU92_17850</name>
</gene>
<dbReference type="Proteomes" id="UP001214854">
    <property type="component" value="Unassembled WGS sequence"/>
</dbReference>
<comment type="caution">
    <text evidence="3">The sequence shown here is derived from an EMBL/GenBank/DDBJ whole genome shotgun (WGS) entry which is preliminary data.</text>
</comment>
<dbReference type="RefSeq" id="WP_272749657.1">
    <property type="nucleotide sequence ID" value="NZ_JAQQKX010000022.1"/>
</dbReference>
<dbReference type="EMBL" id="JAQQKX010000022">
    <property type="protein sequence ID" value="MDC7685151.1"/>
    <property type="molecule type" value="Genomic_DNA"/>
</dbReference>